<proteinExistence type="predicted"/>
<protein>
    <submittedName>
        <fullName evidence="1">Uncharacterized protein</fullName>
    </submittedName>
</protein>
<accession>A0ACC1D6D4</accession>
<comment type="caution">
    <text evidence="1">The sequence shown here is derived from an EMBL/GenBank/DDBJ whole genome shotgun (WGS) entry which is preliminary data.</text>
</comment>
<evidence type="ECO:0000313" key="2">
    <source>
        <dbReference type="Proteomes" id="UP000824533"/>
    </source>
</evidence>
<dbReference type="Proteomes" id="UP000824533">
    <property type="component" value="Linkage Group LG08"/>
</dbReference>
<gene>
    <name evidence="1" type="ORF">K1T71_005088</name>
</gene>
<evidence type="ECO:0000313" key="1">
    <source>
        <dbReference type="EMBL" id="KAJ0179376.1"/>
    </source>
</evidence>
<organism evidence="1 2">
    <name type="scientific">Dendrolimus kikuchii</name>
    <dbReference type="NCBI Taxonomy" id="765133"/>
    <lineage>
        <taxon>Eukaryota</taxon>
        <taxon>Metazoa</taxon>
        <taxon>Ecdysozoa</taxon>
        <taxon>Arthropoda</taxon>
        <taxon>Hexapoda</taxon>
        <taxon>Insecta</taxon>
        <taxon>Pterygota</taxon>
        <taxon>Neoptera</taxon>
        <taxon>Endopterygota</taxon>
        <taxon>Lepidoptera</taxon>
        <taxon>Glossata</taxon>
        <taxon>Ditrysia</taxon>
        <taxon>Bombycoidea</taxon>
        <taxon>Lasiocampidae</taxon>
        <taxon>Dendrolimus</taxon>
    </lineage>
</organism>
<dbReference type="EMBL" id="CM034394">
    <property type="protein sequence ID" value="KAJ0179376.1"/>
    <property type="molecule type" value="Genomic_DNA"/>
</dbReference>
<name>A0ACC1D6D4_9NEOP</name>
<keyword evidence="2" id="KW-1185">Reference proteome</keyword>
<sequence>MDTSSEQAAQIVALVREGLDQRTIGRNLNLNQSTVSRIYRRFVETGSYRRRRGTGRTRATTGRDDRFIVTTSLRNRFLTSVNIKTELNEVRGVNVSARTIRRRLKEADITPFRPANGPKLSVAHRQARLRFARDHLNWTEEQWTSVLFTDECRTCLYGADGRRRVYRRRGERYAQSCIEERVPFGGGSCMVWGGISMNGRTELVFIDMVRQNGNRGGLTAHRYITEILEDHVVPYMGFIGENFTLMQDNARPHAAAQVRQYCEEVGIRTMNWPARSPDLNPIEHVWDNLKRAVYARNPLPTTVAALRTALSEEWDNIPQDLLITLIKSMRNRLESVIRAHYWTNLADTRYICNLNTEGGQGILFIPDTGIDFGIDLCNVYPGN</sequence>
<reference evidence="1 2" key="1">
    <citation type="journal article" date="2021" name="Front. Genet.">
        <title>Chromosome-Level Genome Assembly Reveals Significant Gene Expansion in the Toll and IMD Signaling Pathways of Dendrolimus kikuchii.</title>
        <authorList>
            <person name="Zhou J."/>
            <person name="Wu P."/>
            <person name="Xiong Z."/>
            <person name="Liu N."/>
            <person name="Zhao N."/>
            <person name="Ji M."/>
            <person name="Qiu Y."/>
            <person name="Yang B."/>
        </authorList>
    </citation>
    <scope>NUCLEOTIDE SEQUENCE [LARGE SCALE GENOMIC DNA]</scope>
    <source>
        <strain evidence="1">Ann1</strain>
    </source>
</reference>